<dbReference type="RefSeq" id="WP_095310371.1">
    <property type="nucleotide sequence ID" value="NZ_JAMAWL010000006.1"/>
</dbReference>
<dbReference type="GO" id="GO:0008253">
    <property type="term" value="F:5'-nucleotidase activity"/>
    <property type="evidence" value="ECO:0007669"/>
    <property type="project" value="UniProtKB-UniRule"/>
</dbReference>
<keyword evidence="10" id="KW-1185">Reference proteome</keyword>
<evidence type="ECO:0000313" key="10">
    <source>
        <dbReference type="Proteomes" id="UP000285456"/>
    </source>
</evidence>
<evidence type="ECO:0000256" key="7">
    <source>
        <dbReference type="HAMAP-Rule" id="MF_00060"/>
    </source>
</evidence>
<comment type="cofactor">
    <cofactor evidence="7">
        <name>a divalent metal cation</name>
        <dbReference type="ChEBI" id="CHEBI:60240"/>
    </cofactor>
    <text evidence="7">Binds 1 divalent metal cation per subunit.</text>
</comment>
<feature type="binding site" evidence="7">
    <location>
        <position position="17"/>
    </location>
    <ligand>
        <name>a divalent metal cation</name>
        <dbReference type="ChEBI" id="CHEBI:60240"/>
    </ligand>
</feature>
<dbReference type="NCBIfam" id="NF001490">
    <property type="entry name" value="PRK00346.1-4"/>
    <property type="match status" value="1"/>
</dbReference>
<evidence type="ECO:0000256" key="1">
    <source>
        <dbReference type="ARBA" id="ARBA00000815"/>
    </source>
</evidence>
<dbReference type="EMBL" id="QWEH01000001">
    <property type="protein sequence ID" value="RHW35137.1"/>
    <property type="molecule type" value="Genomic_DNA"/>
</dbReference>
<feature type="domain" description="Survival protein SurE-like phosphatase/nucleotidase" evidence="8">
    <location>
        <begin position="11"/>
        <end position="191"/>
    </location>
</feature>
<evidence type="ECO:0000256" key="6">
    <source>
        <dbReference type="ARBA" id="ARBA00022801"/>
    </source>
</evidence>
<dbReference type="GO" id="GO:0046872">
    <property type="term" value="F:metal ion binding"/>
    <property type="evidence" value="ECO:0007669"/>
    <property type="project" value="UniProtKB-UniRule"/>
</dbReference>
<dbReference type="GO" id="GO:0000166">
    <property type="term" value="F:nucleotide binding"/>
    <property type="evidence" value="ECO:0007669"/>
    <property type="project" value="UniProtKB-KW"/>
</dbReference>
<evidence type="ECO:0000259" key="8">
    <source>
        <dbReference type="Pfam" id="PF01975"/>
    </source>
</evidence>
<comment type="caution">
    <text evidence="9">The sequence shown here is derived from an EMBL/GenBank/DDBJ whole genome shotgun (WGS) entry which is preliminary data.</text>
</comment>
<dbReference type="HAMAP" id="MF_00060">
    <property type="entry name" value="SurE"/>
    <property type="match status" value="1"/>
</dbReference>
<dbReference type="OrthoDB" id="9780815at2"/>
<keyword evidence="6 7" id="KW-0378">Hydrolase</keyword>
<evidence type="ECO:0000256" key="2">
    <source>
        <dbReference type="ARBA" id="ARBA00011062"/>
    </source>
</evidence>
<protein>
    <recommendedName>
        <fullName evidence="7">5'-nucleotidase SurE</fullName>
        <ecNumber evidence="7">3.1.3.5</ecNumber>
    </recommendedName>
    <alternativeName>
        <fullName evidence="7">Nucleoside 5'-monophosphate phosphohydrolase</fullName>
    </alternativeName>
</protein>
<feature type="binding site" evidence="7">
    <location>
        <position position="16"/>
    </location>
    <ligand>
        <name>a divalent metal cation</name>
        <dbReference type="ChEBI" id="CHEBI:60240"/>
    </ligand>
</feature>
<dbReference type="GO" id="GO:0008254">
    <property type="term" value="F:3'-nucleotidase activity"/>
    <property type="evidence" value="ECO:0007669"/>
    <property type="project" value="TreeGrafter"/>
</dbReference>
<comment type="function">
    <text evidence="7">Nucleotidase that shows phosphatase activity on nucleoside 5'-monophosphates.</text>
</comment>
<evidence type="ECO:0000256" key="4">
    <source>
        <dbReference type="ARBA" id="ARBA00022723"/>
    </source>
</evidence>
<evidence type="ECO:0000313" key="9">
    <source>
        <dbReference type="EMBL" id="RHW35137.1"/>
    </source>
</evidence>
<dbReference type="NCBIfam" id="TIGR00087">
    <property type="entry name" value="surE"/>
    <property type="match status" value="1"/>
</dbReference>
<organism evidence="9 10">
    <name type="scientific">Oceanobacillus profundus</name>
    <dbReference type="NCBI Taxonomy" id="372463"/>
    <lineage>
        <taxon>Bacteria</taxon>
        <taxon>Bacillati</taxon>
        <taxon>Bacillota</taxon>
        <taxon>Bacilli</taxon>
        <taxon>Bacillales</taxon>
        <taxon>Bacillaceae</taxon>
        <taxon>Oceanobacillus</taxon>
    </lineage>
</organism>
<comment type="subcellular location">
    <subcellularLocation>
        <location evidence="7">Cytoplasm</location>
    </subcellularLocation>
</comment>
<dbReference type="AlphaFoldDB" id="A0A417YN65"/>
<gene>
    <name evidence="7 9" type="primary">surE</name>
    <name evidence="9" type="ORF">D1B32_00510</name>
</gene>
<evidence type="ECO:0000256" key="5">
    <source>
        <dbReference type="ARBA" id="ARBA00022741"/>
    </source>
</evidence>
<keyword evidence="5 7" id="KW-0547">Nucleotide-binding</keyword>
<dbReference type="Proteomes" id="UP000285456">
    <property type="component" value="Unassembled WGS sequence"/>
</dbReference>
<keyword evidence="4 7" id="KW-0479">Metal-binding</keyword>
<feature type="binding site" evidence="7">
    <location>
        <position position="103"/>
    </location>
    <ligand>
        <name>a divalent metal cation</name>
        <dbReference type="ChEBI" id="CHEBI:60240"/>
    </ligand>
</feature>
<proteinExistence type="inferred from homology"/>
<dbReference type="InterPro" id="IPR002828">
    <property type="entry name" value="SurE-like_Pase/nucleotidase"/>
</dbReference>
<keyword evidence="3 7" id="KW-0963">Cytoplasm</keyword>
<name>A0A417YN65_9BACI</name>
<evidence type="ECO:0000256" key="3">
    <source>
        <dbReference type="ARBA" id="ARBA00022490"/>
    </source>
</evidence>
<dbReference type="InterPro" id="IPR036523">
    <property type="entry name" value="SurE-like_sf"/>
</dbReference>
<dbReference type="PANTHER" id="PTHR30457">
    <property type="entry name" value="5'-NUCLEOTIDASE SURE"/>
    <property type="match status" value="1"/>
</dbReference>
<dbReference type="InterPro" id="IPR030048">
    <property type="entry name" value="SurE"/>
</dbReference>
<sequence length="269" mass="30378">MEGKEDKHLKIMITNDDGIFEPGVEALADVLSHFGEVVIVCPDTEKSAYSHKITLGQPLKLKKIDFAPTAEAYAVNGSPADCVKLAMEVLLKEKPDIVFTGINLGPNVGRDMYYSGTIAAAQEAMLYQVPSVAVSLDTFKKENIKFGIVKQMLYRVVEVILQNKIAKNVMLNVNLPYTSKELCKGVAVVPMDLTISRYHYTALNDPQGQDFYWLKDNYQNLKVNEGTDYQLLKEGYITVSPIDLKHTQKRKIDQISRWFTNFNYVQEEN</sequence>
<dbReference type="Pfam" id="PF01975">
    <property type="entry name" value="SurE"/>
    <property type="match status" value="1"/>
</dbReference>
<dbReference type="GO" id="GO:0004309">
    <property type="term" value="F:exopolyphosphatase activity"/>
    <property type="evidence" value="ECO:0007669"/>
    <property type="project" value="TreeGrafter"/>
</dbReference>
<dbReference type="GO" id="GO:0005737">
    <property type="term" value="C:cytoplasm"/>
    <property type="evidence" value="ECO:0007669"/>
    <property type="project" value="UniProtKB-SubCell"/>
</dbReference>
<dbReference type="Gene3D" id="3.40.1210.10">
    <property type="entry name" value="Survival protein SurE-like phosphatase/nucleotidase"/>
    <property type="match status" value="1"/>
</dbReference>
<dbReference type="EC" id="3.1.3.5" evidence="7"/>
<comment type="similarity">
    <text evidence="2 7">Belongs to the SurE nucleotidase family.</text>
</comment>
<reference evidence="9 10" key="1">
    <citation type="journal article" date="2007" name="Int. J. Syst. Evol. Microbiol.">
        <title>Oceanobacillus profundus sp. nov., isolated from a deep-sea sediment core.</title>
        <authorList>
            <person name="Kim Y.G."/>
            <person name="Choi D.H."/>
            <person name="Hyun S."/>
            <person name="Cho B.C."/>
        </authorList>
    </citation>
    <scope>NUCLEOTIDE SEQUENCE [LARGE SCALE GENOMIC DNA]</scope>
    <source>
        <strain evidence="9 10">DSM 18246</strain>
    </source>
</reference>
<dbReference type="SUPFAM" id="SSF64167">
    <property type="entry name" value="SurE-like"/>
    <property type="match status" value="1"/>
</dbReference>
<accession>A0A417YN65</accession>
<feature type="binding site" evidence="7">
    <location>
        <position position="47"/>
    </location>
    <ligand>
        <name>a divalent metal cation</name>
        <dbReference type="ChEBI" id="CHEBI:60240"/>
    </ligand>
</feature>
<dbReference type="PANTHER" id="PTHR30457:SF12">
    <property type="entry name" value="5'_3'-NUCLEOTIDASE SURE"/>
    <property type="match status" value="1"/>
</dbReference>
<comment type="catalytic activity">
    <reaction evidence="1 7">
        <text>a ribonucleoside 5'-phosphate + H2O = a ribonucleoside + phosphate</text>
        <dbReference type="Rhea" id="RHEA:12484"/>
        <dbReference type="ChEBI" id="CHEBI:15377"/>
        <dbReference type="ChEBI" id="CHEBI:18254"/>
        <dbReference type="ChEBI" id="CHEBI:43474"/>
        <dbReference type="ChEBI" id="CHEBI:58043"/>
        <dbReference type="EC" id="3.1.3.5"/>
    </reaction>
</comment>